<dbReference type="Gene3D" id="3.30.465.10">
    <property type="match status" value="1"/>
</dbReference>
<evidence type="ECO:0000256" key="1">
    <source>
        <dbReference type="ARBA" id="ARBA00008000"/>
    </source>
</evidence>
<dbReference type="SUPFAM" id="SSF56176">
    <property type="entry name" value="FAD-binding/transporter-associated domain-like"/>
    <property type="match status" value="1"/>
</dbReference>
<name>A0A4P8QRK5_9GAMM</name>
<dbReference type="KEGG" id="brb:EH207_06030"/>
<evidence type="ECO:0000313" key="6">
    <source>
        <dbReference type="EMBL" id="QCR08115.1"/>
    </source>
</evidence>
<dbReference type="InterPro" id="IPR016170">
    <property type="entry name" value="Cytok_DH_C_sf"/>
</dbReference>
<proteinExistence type="inferred from homology"/>
<dbReference type="KEGG" id="brb:EH207_06350"/>
<dbReference type="AlphaFoldDB" id="A0A4P8QRK5"/>
<keyword evidence="8" id="KW-1185">Reference proteome</keyword>
<dbReference type="RefSeq" id="WP_137713170.1">
    <property type="nucleotide sequence ID" value="NZ_CP034035.1"/>
</dbReference>
<feature type="domain" description="FAD-binding PCMH-type" evidence="5">
    <location>
        <begin position="13"/>
        <end position="195"/>
    </location>
</feature>
<keyword evidence="2" id="KW-0285">Flavoprotein</keyword>
<protein>
    <submittedName>
        <fullName evidence="7">FAD-binding oxidoreductase</fullName>
    </submittedName>
</protein>
<dbReference type="GO" id="GO:0008720">
    <property type="term" value="F:D-lactate dehydrogenase (NAD+) activity"/>
    <property type="evidence" value="ECO:0007669"/>
    <property type="project" value="TreeGrafter"/>
</dbReference>
<sequence>MSHLTGNNVSEFAYSAPGEILEPNDVLEVQQIIKSRSSGLKRPLRVVSSGYNWGLGSASTPGPVTDIISLYRLKSIREIAEDRGYAVIEAGVTQEQLSTALLGSCCYLNCTASSAKTSVIGNIMDRGVGLHGQRTQDLLGIEVVLPDGRIGTVGWWPGVGSLAANPLGLGPSALHLFTQSNFGVVTAASVRLRPRPSRRKVITFTVEPGTIRTVVDHVRELVRDGVLSGVTKIYDHESSALYGAREARIAIHTCIDGPVPITEAKLDVMWRTLADVDPQRVSDDFVTNDPLMSAVARLYDGDTRSSEIIVRNALNASTEEADEHGSGWIFALPFVPMRGDDVEKAIQIVRDGVTGTTIRAGTTVNVLDHDTVDLVVAISFHRDTQGTAAAHAAFDHIVAALVTAGYVPYRVDTRHERADYADAGRGLDAVIVEQVKRLLDPQGVLAPSRYMADSRIVDTETSCKPERGVDGRTNATWKSGDDSR</sequence>
<dbReference type="EMBL" id="CP034035">
    <property type="protein sequence ID" value="QCR08115.1"/>
    <property type="molecule type" value="Genomic_DNA"/>
</dbReference>
<evidence type="ECO:0000256" key="3">
    <source>
        <dbReference type="ARBA" id="ARBA00022827"/>
    </source>
</evidence>
<dbReference type="GO" id="GO:0071949">
    <property type="term" value="F:FAD binding"/>
    <property type="evidence" value="ECO:0007669"/>
    <property type="project" value="InterPro"/>
</dbReference>
<feature type="region of interest" description="Disordered" evidence="4">
    <location>
        <begin position="460"/>
        <end position="484"/>
    </location>
</feature>
<evidence type="ECO:0000259" key="5">
    <source>
        <dbReference type="PROSITE" id="PS51387"/>
    </source>
</evidence>
<dbReference type="EMBL" id="CP034035">
    <property type="protein sequence ID" value="QCR08169.1"/>
    <property type="molecule type" value="Genomic_DNA"/>
</dbReference>
<feature type="compositionally biased region" description="Basic and acidic residues" evidence="4">
    <location>
        <begin position="460"/>
        <end position="470"/>
    </location>
</feature>
<dbReference type="OrthoDB" id="9811557at2"/>
<evidence type="ECO:0000313" key="8">
    <source>
        <dbReference type="Proteomes" id="UP000299580"/>
    </source>
</evidence>
<dbReference type="GO" id="GO:0004458">
    <property type="term" value="F:D-lactate dehydrogenase (cytochrome) activity"/>
    <property type="evidence" value="ECO:0007669"/>
    <property type="project" value="TreeGrafter"/>
</dbReference>
<dbReference type="InterPro" id="IPR006094">
    <property type="entry name" value="Oxid_FAD_bind_N"/>
</dbReference>
<evidence type="ECO:0000313" key="7">
    <source>
        <dbReference type="EMBL" id="QCR08169.1"/>
    </source>
</evidence>
<dbReference type="PANTHER" id="PTHR11748">
    <property type="entry name" value="D-LACTATE DEHYDROGENASE"/>
    <property type="match status" value="1"/>
</dbReference>
<dbReference type="Gene3D" id="3.40.462.10">
    <property type="entry name" value="FAD-linked oxidases, C-terminal domain"/>
    <property type="match status" value="1"/>
</dbReference>
<comment type="similarity">
    <text evidence="1">Belongs to the FAD-binding oxidoreductase/transferase type 4 family.</text>
</comment>
<dbReference type="SUPFAM" id="SSF55103">
    <property type="entry name" value="FAD-linked oxidases, C-terminal domain"/>
    <property type="match status" value="1"/>
</dbReference>
<dbReference type="Pfam" id="PF01565">
    <property type="entry name" value="FAD_binding_4"/>
    <property type="match status" value="1"/>
</dbReference>
<accession>A0A4P8QRK5</accession>
<gene>
    <name evidence="6" type="ORF">EH207_06030</name>
    <name evidence="7" type="ORF">EH207_06350</name>
</gene>
<keyword evidence="3" id="KW-0274">FAD</keyword>
<dbReference type="InterPro" id="IPR036318">
    <property type="entry name" value="FAD-bd_PCMH-like_sf"/>
</dbReference>
<organism evidence="7 8">
    <name type="scientific">Brenneria rubrifaciens</name>
    <dbReference type="NCBI Taxonomy" id="55213"/>
    <lineage>
        <taxon>Bacteria</taxon>
        <taxon>Pseudomonadati</taxon>
        <taxon>Pseudomonadota</taxon>
        <taxon>Gammaproteobacteria</taxon>
        <taxon>Enterobacterales</taxon>
        <taxon>Pectobacteriaceae</taxon>
        <taxon>Brenneria</taxon>
    </lineage>
</organism>
<reference evidence="7 8" key="1">
    <citation type="submission" date="2018-11" db="EMBL/GenBank/DDBJ databases">
        <title>Genome sequences of Brenneria nigrifluens and Brenneria rubrifaciens.</title>
        <authorList>
            <person name="Poret-Peterson A.T."/>
            <person name="McClean A.E."/>
            <person name="Kluepfel D.A."/>
        </authorList>
    </citation>
    <scope>NUCLEOTIDE SEQUENCE [LARGE SCALE GENOMIC DNA]</scope>
    <source>
        <strain evidence="7 8">6D370</strain>
    </source>
</reference>
<evidence type="ECO:0000256" key="2">
    <source>
        <dbReference type="ARBA" id="ARBA00022630"/>
    </source>
</evidence>
<dbReference type="InterPro" id="IPR016166">
    <property type="entry name" value="FAD-bd_PCMH"/>
</dbReference>
<dbReference type="GO" id="GO:1903457">
    <property type="term" value="P:lactate catabolic process"/>
    <property type="evidence" value="ECO:0007669"/>
    <property type="project" value="TreeGrafter"/>
</dbReference>
<evidence type="ECO:0000256" key="4">
    <source>
        <dbReference type="SAM" id="MobiDB-lite"/>
    </source>
</evidence>
<dbReference type="Proteomes" id="UP000299580">
    <property type="component" value="Chromosome"/>
</dbReference>
<dbReference type="InterPro" id="IPR016169">
    <property type="entry name" value="FAD-bd_PCMH_sub2"/>
</dbReference>
<dbReference type="InterPro" id="IPR016164">
    <property type="entry name" value="FAD-linked_Oxase-like_C"/>
</dbReference>
<dbReference type="PANTHER" id="PTHR11748:SF111">
    <property type="entry name" value="D-LACTATE DEHYDROGENASE, MITOCHONDRIAL-RELATED"/>
    <property type="match status" value="1"/>
</dbReference>
<dbReference type="PROSITE" id="PS51387">
    <property type="entry name" value="FAD_PCMH"/>
    <property type="match status" value="1"/>
</dbReference>